<evidence type="ECO:0000256" key="1">
    <source>
        <dbReference type="ARBA" id="ARBA00008072"/>
    </source>
</evidence>
<feature type="domain" description="Enoyl reductase (ER)" evidence="3">
    <location>
        <begin position="17"/>
        <end position="342"/>
    </location>
</feature>
<dbReference type="OrthoDB" id="48317at2759"/>
<dbReference type="GeneID" id="55999285"/>
<reference evidence="5" key="1">
    <citation type="submission" date="2020-06" db="EMBL/GenBank/DDBJ databases">
        <title>A chromosome-scale genome assembly of Talaromyces rugulosus W13939.</title>
        <authorList>
            <person name="Wang B."/>
            <person name="Guo L."/>
            <person name="Ye K."/>
            <person name="Wang L."/>
        </authorList>
    </citation>
    <scope>NUCLEOTIDE SEQUENCE [LARGE SCALE GENOMIC DNA]</scope>
    <source>
        <strain evidence="5">W13939</strain>
    </source>
</reference>
<keyword evidence="5" id="KW-1185">Reference proteome</keyword>
<dbReference type="PANTHER" id="PTHR45348">
    <property type="entry name" value="HYPOTHETICAL OXIDOREDUCTASE (EUROFUNG)"/>
    <property type="match status" value="1"/>
</dbReference>
<evidence type="ECO:0000256" key="2">
    <source>
        <dbReference type="ARBA" id="ARBA00023002"/>
    </source>
</evidence>
<dbReference type="AlphaFoldDB" id="A0A7H8RJ14"/>
<dbReference type="InterPro" id="IPR013149">
    <property type="entry name" value="ADH-like_C"/>
</dbReference>
<dbReference type="PANTHER" id="PTHR45348:SF2">
    <property type="entry name" value="ZINC-TYPE ALCOHOL DEHYDROGENASE-LIKE PROTEIN C2E1P3.01"/>
    <property type="match status" value="1"/>
</dbReference>
<dbReference type="InterPro" id="IPR047122">
    <property type="entry name" value="Trans-enoyl_RdTase-like"/>
</dbReference>
<keyword evidence="2" id="KW-0560">Oxidoreductase</keyword>
<dbReference type="KEGG" id="trg:TRUGW13939_11808"/>
<dbReference type="InterPro" id="IPR013154">
    <property type="entry name" value="ADH-like_N"/>
</dbReference>
<sequence>MAQPQNQAAWITAPNKKPFDIQDAPYPSPGLGELVIKSAATAINPVDWQIQARDQGFLKYPFILGEDVAGVVVEVGPEVTRFSKGQRVLAYLDGLGTGNPAHSSFQLYVLAKEILTAEIPDSVAFEQAAVLPIALATSAAGLFQEDALNFPLPSAEEPKPTGKTVLVWGGASSVGATAIQLAVAAGLTVISTASSKNFELVKSLGVSEVYDYKSPSVIEDVVNAISGTDFAGVFDAISETSTFDAVRAILAKLESNVKVVTTSPYDRPTEQPGPKFVIAVTVAQDPHKHVAKAIWNDFVPKALENGRLKTKPNPEVVGKGLHDIQHAVDVLKEGVSAKKIVVNF</sequence>
<dbReference type="EMBL" id="CP055903">
    <property type="protein sequence ID" value="QKX64633.1"/>
    <property type="molecule type" value="Genomic_DNA"/>
</dbReference>
<dbReference type="Proteomes" id="UP000509510">
    <property type="component" value="Chromosome VI"/>
</dbReference>
<name>A0A7H8RJ14_TALRU</name>
<evidence type="ECO:0000313" key="4">
    <source>
        <dbReference type="EMBL" id="QKX64633.1"/>
    </source>
</evidence>
<organism evidence="4 5">
    <name type="scientific">Talaromyces rugulosus</name>
    <name type="common">Penicillium rugulosum</name>
    <dbReference type="NCBI Taxonomy" id="121627"/>
    <lineage>
        <taxon>Eukaryota</taxon>
        <taxon>Fungi</taxon>
        <taxon>Dikarya</taxon>
        <taxon>Ascomycota</taxon>
        <taxon>Pezizomycotina</taxon>
        <taxon>Eurotiomycetes</taxon>
        <taxon>Eurotiomycetidae</taxon>
        <taxon>Eurotiales</taxon>
        <taxon>Trichocomaceae</taxon>
        <taxon>Talaromyces</taxon>
        <taxon>Talaromyces sect. Islandici</taxon>
    </lineage>
</organism>
<dbReference type="InterPro" id="IPR020843">
    <property type="entry name" value="ER"/>
</dbReference>
<dbReference type="SUPFAM" id="SSF51735">
    <property type="entry name" value="NAD(P)-binding Rossmann-fold domains"/>
    <property type="match status" value="1"/>
</dbReference>
<dbReference type="InterPro" id="IPR011032">
    <property type="entry name" value="GroES-like_sf"/>
</dbReference>
<dbReference type="CDD" id="cd08249">
    <property type="entry name" value="enoyl_reductase_like"/>
    <property type="match status" value="1"/>
</dbReference>
<accession>A0A7H8RJ14</accession>
<dbReference type="Gene3D" id="3.90.180.10">
    <property type="entry name" value="Medium-chain alcohol dehydrogenases, catalytic domain"/>
    <property type="match status" value="1"/>
</dbReference>
<dbReference type="GO" id="GO:0016651">
    <property type="term" value="F:oxidoreductase activity, acting on NAD(P)H"/>
    <property type="evidence" value="ECO:0007669"/>
    <property type="project" value="InterPro"/>
</dbReference>
<dbReference type="SMART" id="SM00829">
    <property type="entry name" value="PKS_ER"/>
    <property type="match status" value="1"/>
</dbReference>
<dbReference type="Gene3D" id="3.40.50.720">
    <property type="entry name" value="NAD(P)-binding Rossmann-like Domain"/>
    <property type="match status" value="1"/>
</dbReference>
<dbReference type="RefSeq" id="XP_035350806.1">
    <property type="nucleotide sequence ID" value="XM_035494913.1"/>
</dbReference>
<gene>
    <name evidence="4" type="ORF">TRUGW13939_11808</name>
</gene>
<comment type="similarity">
    <text evidence="1">Belongs to the zinc-containing alcohol dehydrogenase family.</text>
</comment>
<evidence type="ECO:0000313" key="5">
    <source>
        <dbReference type="Proteomes" id="UP000509510"/>
    </source>
</evidence>
<dbReference type="Pfam" id="PF00107">
    <property type="entry name" value="ADH_zinc_N"/>
    <property type="match status" value="1"/>
</dbReference>
<proteinExistence type="inferred from homology"/>
<dbReference type="InterPro" id="IPR036291">
    <property type="entry name" value="NAD(P)-bd_dom_sf"/>
</dbReference>
<dbReference type="Pfam" id="PF08240">
    <property type="entry name" value="ADH_N"/>
    <property type="match status" value="1"/>
</dbReference>
<dbReference type="SUPFAM" id="SSF50129">
    <property type="entry name" value="GroES-like"/>
    <property type="match status" value="1"/>
</dbReference>
<evidence type="ECO:0000259" key="3">
    <source>
        <dbReference type="SMART" id="SM00829"/>
    </source>
</evidence>
<protein>
    <recommendedName>
        <fullName evidence="3">Enoyl reductase (ER) domain-containing protein</fullName>
    </recommendedName>
</protein>